<dbReference type="SUPFAM" id="SSF53098">
    <property type="entry name" value="Ribonuclease H-like"/>
    <property type="match status" value="1"/>
</dbReference>
<dbReference type="OrthoDB" id="2595244at2759"/>
<evidence type="ECO:0000256" key="1">
    <source>
        <dbReference type="ARBA" id="ARBA00022884"/>
    </source>
</evidence>
<dbReference type="GO" id="GO:0015074">
    <property type="term" value="P:DNA integration"/>
    <property type="evidence" value="ECO:0007669"/>
    <property type="project" value="InterPro"/>
</dbReference>
<gene>
    <name evidence="3" type="ORF">O181_027228</name>
</gene>
<feature type="domain" description="Integrase catalytic" evidence="2">
    <location>
        <begin position="190"/>
        <end position="360"/>
    </location>
</feature>
<accession>A0A9Q3CRE4</accession>
<dbReference type="GO" id="GO:0005634">
    <property type="term" value="C:nucleus"/>
    <property type="evidence" value="ECO:0007669"/>
    <property type="project" value="UniProtKB-ARBA"/>
</dbReference>
<dbReference type="Gene3D" id="3.30.420.10">
    <property type="entry name" value="Ribonuclease H-like superfamily/Ribonuclease H"/>
    <property type="match status" value="1"/>
</dbReference>
<dbReference type="GO" id="GO:0003723">
    <property type="term" value="F:RNA binding"/>
    <property type="evidence" value="ECO:0007669"/>
    <property type="project" value="UniProtKB-KW"/>
</dbReference>
<dbReference type="InterPro" id="IPR001584">
    <property type="entry name" value="Integrase_cat-core"/>
</dbReference>
<evidence type="ECO:0000259" key="2">
    <source>
        <dbReference type="PROSITE" id="PS50994"/>
    </source>
</evidence>
<evidence type="ECO:0000313" key="3">
    <source>
        <dbReference type="EMBL" id="MBW0487513.1"/>
    </source>
</evidence>
<dbReference type="PANTHER" id="PTHR37984">
    <property type="entry name" value="PROTEIN CBG26694"/>
    <property type="match status" value="1"/>
</dbReference>
<comment type="caution">
    <text evidence="3">The sequence shown here is derived from an EMBL/GenBank/DDBJ whole genome shotgun (WGS) entry which is preliminary data.</text>
</comment>
<dbReference type="Proteomes" id="UP000765509">
    <property type="component" value="Unassembled WGS sequence"/>
</dbReference>
<sequence length="438" mass="50998">MKTPNRHMLRWQIAIQEYRGNVTIVHKDGNIHKIADGLSRWPLPNCMDDPAYVPEEVTPQIPIEGISVTYLNTTFFEEVRNSYTHDKNCRILCQLLTKDCKGNSLIHALDEIWRKSYDEGRFHLLDGIIYHRTKNTCFMTVVDRSLINLVLKEFHDSPFSGHLSEDRTRKKSNSLHMVANVAERCCRIQEPRRPWEIVHMDWVTGLPPGGDRSYNACIVIVERFSKITIFLPCHKDDTAMDTALLIWNKVVSWTGLFTNIIIERDPKFTSELWTNLHQLFRTKLSFSEAYHPQTDGLAERMIQTLEDIVRRICAYGLEFKDCDGFTHDWCTLSPELELEYRKSIHASTNQTPAILEKGWNPRLPQDALRKELVEIHPTASSFKAMLDKARKHAVRFMEDPFAYAKDKWDKSHVTPDFKVGDFVSLQVYFTYPNRPQLS</sequence>
<keyword evidence="1" id="KW-0694">RNA-binding</keyword>
<organism evidence="3 4">
    <name type="scientific">Austropuccinia psidii MF-1</name>
    <dbReference type="NCBI Taxonomy" id="1389203"/>
    <lineage>
        <taxon>Eukaryota</taxon>
        <taxon>Fungi</taxon>
        <taxon>Dikarya</taxon>
        <taxon>Basidiomycota</taxon>
        <taxon>Pucciniomycotina</taxon>
        <taxon>Pucciniomycetes</taxon>
        <taxon>Pucciniales</taxon>
        <taxon>Sphaerophragmiaceae</taxon>
        <taxon>Austropuccinia</taxon>
    </lineage>
</organism>
<evidence type="ECO:0000313" key="4">
    <source>
        <dbReference type="Proteomes" id="UP000765509"/>
    </source>
</evidence>
<dbReference type="InterPro" id="IPR012337">
    <property type="entry name" value="RNaseH-like_sf"/>
</dbReference>
<dbReference type="InterPro" id="IPR036397">
    <property type="entry name" value="RNaseH_sf"/>
</dbReference>
<keyword evidence="4" id="KW-1185">Reference proteome</keyword>
<dbReference type="EMBL" id="AVOT02009166">
    <property type="protein sequence ID" value="MBW0487513.1"/>
    <property type="molecule type" value="Genomic_DNA"/>
</dbReference>
<reference evidence="3" key="1">
    <citation type="submission" date="2021-03" db="EMBL/GenBank/DDBJ databases">
        <title>Draft genome sequence of rust myrtle Austropuccinia psidii MF-1, a brazilian biotype.</title>
        <authorList>
            <person name="Quecine M.C."/>
            <person name="Pachon D.M.R."/>
            <person name="Bonatelli M.L."/>
            <person name="Correr F.H."/>
            <person name="Franceschini L.M."/>
            <person name="Leite T.F."/>
            <person name="Margarido G.R.A."/>
            <person name="Almeida C.A."/>
            <person name="Ferrarezi J.A."/>
            <person name="Labate C.A."/>
        </authorList>
    </citation>
    <scope>NUCLEOTIDE SEQUENCE</scope>
    <source>
        <strain evidence="3">MF-1</strain>
    </source>
</reference>
<protein>
    <recommendedName>
        <fullName evidence="2">Integrase catalytic domain-containing protein</fullName>
    </recommendedName>
</protein>
<name>A0A9Q3CRE4_9BASI</name>
<dbReference type="PROSITE" id="PS50994">
    <property type="entry name" value="INTEGRASE"/>
    <property type="match status" value="1"/>
</dbReference>
<dbReference type="InterPro" id="IPR050951">
    <property type="entry name" value="Retrovirus_Pol_polyprotein"/>
</dbReference>
<dbReference type="PANTHER" id="PTHR37984:SF5">
    <property type="entry name" value="PROTEIN NYNRIN-LIKE"/>
    <property type="match status" value="1"/>
</dbReference>
<dbReference type="AlphaFoldDB" id="A0A9Q3CRE4"/>
<proteinExistence type="predicted"/>